<dbReference type="VEuPathDB" id="FungiDB:QG37_02637"/>
<organism evidence="1 2">
    <name type="scientific">Candidozyma auris</name>
    <name type="common">Yeast</name>
    <name type="synonym">Candida auris</name>
    <dbReference type="NCBI Taxonomy" id="498019"/>
    <lineage>
        <taxon>Eukaryota</taxon>
        <taxon>Fungi</taxon>
        <taxon>Dikarya</taxon>
        <taxon>Ascomycota</taxon>
        <taxon>Saccharomycotina</taxon>
        <taxon>Pichiomycetes</taxon>
        <taxon>Metschnikowiaceae</taxon>
        <taxon>Candidozyma</taxon>
    </lineage>
</organism>
<dbReference type="Proteomes" id="UP000037122">
    <property type="component" value="Unassembled WGS sequence"/>
</dbReference>
<evidence type="ECO:0000313" key="2">
    <source>
        <dbReference type="Proteomes" id="UP000037122"/>
    </source>
</evidence>
<gene>
    <name evidence="1" type="ORF">QG37_02637</name>
</gene>
<accession>A0A0L0P2K9</accession>
<name>A0A0L0P2K9_CANAR</name>
<proteinExistence type="predicted"/>
<reference evidence="2" key="1">
    <citation type="journal article" date="2015" name="BMC Genomics">
        <title>Draft genome of a commonly misdiagnosed multidrug resistant pathogen Candida auris.</title>
        <authorList>
            <person name="Chatterjee S."/>
            <person name="Alampalli S.V."/>
            <person name="Nageshan R.K."/>
            <person name="Chettiar S.T."/>
            <person name="Joshi S."/>
            <person name="Tatu U.S."/>
        </authorList>
    </citation>
    <scope>NUCLEOTIDE SEQUENCE [LARGE SCALE GENOMIC DNA]</scope>
    <source>
        <strain evidence="2">6684</strain>
    </source>
</reference>
<evidence type="ECO:0000313" key="1">
    <source>
        <dbReference type="EMBL" id="KNE00602.1"/>
    </source>
</evidence>
<dbReference type="EMBL" id="LGST01000018">
    <property type="protein sequence ID" value="KNE00602.1"/>
    <property type="molecule type" value="Genomic_DNA"/>
</dbReference>
<protein>
    <submittedName>
        <fullName evidence="1">Uncharacterized protein</fullName>
    </submittedName>
</protein>
<sequence>MKPEIDDANVNKYTRVVGVSPFVESPFACNPAVVPETIDDDVESSCEWNLITLAPFFAWDASRSKLSDELSVEDLAVIIEEKRGTD</sequence>
<dbReference type="AlphaFoldDB" id="A0A0L0P2K9"/>
<comment type="caution">
    <text evidence="1">The sequence shown here is derived from an EMBL/GenBank/DDBJ whole genome shotgun (WGS) entry which is preliminary data.</text>
</comment>